<evidence type="ECO:0000313" key="1">
    <source>
        <dbReference type="EMBL" id="AUR81564.1"/>
    </source>
</evidence>
<dbReference type="Proteomes" id="UP000276109">
    <property type="component" value="Segment"/>
</dbReference>
<sequence>MSLIRDYDLNIESNATKSFATTGTMIAVRRGDDPIRVRVKAYTKEGGTLVTDSVLSAGEKVRTGEEFNFIEITNYELTKRLVRVTLGDGDFQSDVVEGEVVVRSDTDNPLQVISKRAPRDVLSAFITHQKGTDTPVTSPDGTIKFSAQNLTGGDIYIFIGNAYIYLAPTQLFSTDIAQDTRIKVAGISEGGQISMFWVIEG</sequence>
<proteinExistence type="predicted"/>
<name>A0A2I7QJI8_9VIRU</name>
<evidence type="ECO:0000313" key="2">
    <source>
        <dbReference type="Proteomes" id="UP000276109"/>
    </source>
</evidence>
<organism evidence="1 2">
    <name type="scientific">Vibrio phage 1.008.O._10N.286.54.E5</name>
    <dbReference type="NCBI Taxonomy" id="1881242"/>
    <lineage>
        <taxon>Viruses</taxon>
        <taxon>Varidnaviria</taxon>
        <taxon>Abadenavirae</taxon>
        <taxon>Produgelaviricota</taxon>
        <taxon>Belvinaviricetes</taxon>
        <taxon>Vinavirales</taxon>
        <taxon>Autolykiviridae</taxon>
        <taxon>Ameliavirus</taxon>
        <taxon>Ameliavirus viph1008o</taxon>
        <taxon>Paulavirus viph1008o</taxon>
    </lineage>
</organism>
<reference evidence="1 2" key="1">
    <citation type="submission" date="2017-11" db="EMBL/GenBank/DDBJ databases">
        <title>A major lineage of nontailed dsDNA viruses as unrecognized killers of marine bacteria.</title>
        <authorList>
            <person name="Kauffman K.M."/>
            <person name="Hussain F.A."/>
            <person name="Yang J."/>
            <person name="Arevalo P."/>
            <person name="Brown J.M."/>
            <person name="Chang W.K."/>
            <person name="VanInsberghe D."/>
            <person name="Elsherbini J."/>
            <person name="Cutler M.B."/>
            <person name="Kelly L."/>
            <person name="Polz M.F."/>
        </authorList>
    </citation>
    <scope>NUCLEOTIDE SEQUENCE [LARGE SCALE GENOMIC DNA]</scope>
</reference>
<accession>A0A2I7QJI8</accession>
<gene>
    <name evidence="1" type="ORF">NVP1008O_18</name>
</gene>
<protein>
    <submittedName>
        <fullName evidence="1">Uncharacterized protein</fullName>
    </submittedName>
</protein>
<dbReference type="EMBL" id="MG592394">
    <property type="protein sequence ID" value="AUR81564.1"/>
    <property type="molecule type" value="Genomic_DNA"/>
</dbReference>
<keyword evidence="2" id="KW-1185">Reference proteome</keyword>